<name>A0A8D8LE67_9HEMI</name>
<dbReference type="EMBL" id="HBUF01014048">
    <property type="protein sequence ID" value="CAG6609061.1"/>
    <property type="molecule type" value="Transcribed_RNA"/>
</dbReference>
<dbReference type="EMBL" id="HBUF01014046">
    <property type="protein sequence ID" value="CAG6609057.1"/>
    <property type="molecule type" value="Transcribed_RNA"/>
</dbReference>
<sequence length="119" mass="14161">MTPYRRLKFGLRRPRDGKNRRRACRQPLAARRGVEEEAAVQGRRAVVLSLRRRPDCLNIPRLMVWEEEERLEEEEERLRWRLRRRIWRRTLSTGSPFCLSTVTRSSRRRSNTAAASTGS</sequence>
<proteinExistence type="predicted"/>
<dbReference type="EMBL" id="HBUF01014047">
    <property type="protein sequence ID" value="CAG6609059.1"/>
    <property type="molecule type" value="Transcribed_RNA"/>
</dbReference>
<organism evidence="1">
    <name type="scientific">Cacopsylla melanoneura</name>
    <dbReference type="NCBI Taxonomy" id="428564"/>
    <lineage>
        <taxon>Eukaryota</taxon>
        <taxon>Metazoa</taxon>
        <taxon>Ecdysozoa</taxon>
        <taxon>Arthropoda</taxon>
        <taxon>Hexapoda</taxon>
        <taxon>Insecta</taxon>
        <taxon>Pterygota</taxon>
        <taxon>Neoptera</taxon>
        <taxon>Paraneoptera</taxon>
        <taxon>Hemiptera</taxon>
        <taxon>Sternorrhyncha</taxon>
        <taxon>Psylloidea</taxon>
        <taxon>Psyllidae</taxon>
        <taxon>Psyllinae</taxon>
        <taxon>Cacopsylla</taxon>
    </lineage>
</organism>
<evidence type="ECO:0000313" key="1">
    <source>
        <dbReference type="EMBL" id="CAG6609059.1"/>
    </source>
</evidence>
<reference evidence="1" key="1">
    <citation type="submission" date="2021-05" db="EMBL/GenBank/DDBJ databases">
        <authorList>
            <person name="Alioto T."/>
            <person name="Alioto T."/>
            <person name="Gomez Garrido J."/>
        </authorList>
    </citation>
    <scope>NUCLEOTIDE SEQUENCE</scope>
</reference>
<protein>
    <submittedName>
        <fullName evidence="1">Uncharacterized protein</fullName>
    </submittedName>
</protein>
<accession>A0A8D8LE67</accession>
<dbReference type="AlphaFoldDB" id="A0A8D8LE67"/>
<dbReference type="EMBL" id="HBUF01014049">
    <property type="protein sequence ID" value="CAG6609064.1"/>
    <property type="molecule type" value="Transcribed_RNA"/>
</dbReference>